<dbReference type="Gene3D" id="2.60.40.3440">
    <property type="match status" value="1"/>
</dbReference>
<feature type="domain" description="PA14" evidence="3">
    <location>
        <begin position="506"/>
        <end position="649"/>
    </location>
</feature>
<dbReference type="Pfam" id="PF13385">
    <property type="entry name" value="Laminin_G_3"/>
    <property type="match status" value="1"/>
</dbReference>
<dbReference type="InterPro" id="IPR037524">
    <property type="entry name" value="PA14/GLEYA"/>
</dbReference>
<dbReference type="AlphaFoldDB" id="A0A851GDG5"/>
<dbReference type="PROSITE" id="PS51820">
    <property type="entry name" value="PA14"/>
    <property type="match status" value="1"/>
</dbReference>
<dbReference type="InterPro" id="IPR001791">
    <property type="entry name" value="Laminin_G"/>
</dbReference>
<dbReference type="InterPro" id="IPR006558">
    <property type="entry name" value="LamG-like"/>
</dbReference>
<dbReference type="CDD" id="cd00110">
    <property type="entry name" value="LamG"/>
    <property type="match status" value="1"/>
</dbReference>
<name>A0A851GDG5_9BACT</name>
<dbReference type="Gene3D" id="2.60.120.1560">
    <property type="match status" value="1"/>
</dbReference>
<dbReference type="SUPFAM" id="SSF49899">
    <property type="entry name" value="Concanavalin A-like lectins/glucanases"/>
    <property type="match status" value="1"/>
</dbReference>
<dbReference type="InterPro" id="IPR013320">
    <property type="entry name" value="ConA-like_dom_sf"/>
</dbReference>
<evidence type="ECO:0000259" key="3">
    <source>
        <dbReference type="PROSITE" id="PS51820"/>
    </source>
</evidence>
<dbReference type="SMART" id="SM00560">
    <property type="entry name" value="LamGL"/>
    <property type="match status" value="1"/>
</dbReference>
<dbReference type="Pfam" id="PF07691">
    <property type="entry name" value="PA14"/>
    <property type="match status" value="1"/>
</dbReference>
<dbReference type="Gene3D" id="3.40.720.10">
    <property type="entry name" value="Alkaline Phosphatase, subunit A"/>
    <property type="match status" value="1"/>
</dbReference>
<evidence type="ECO:0000256" key="2">
    <source>
        <dbReference type="ARBA" id="ARBA00023157"/>
    </source>
</evidence>
<dbReference type="Proteomes" id="UP000557872">
    <property type="component" value="Unassembled WGS sequence"/>
</dbReference>
<dbReference type="InterPro" id="IPR052701">
    <property type="entry name" value="GAG_Ulvan_Degrading_Sulfatases"/>
</dbReference>
<gene>
    <name evidence="4" type="ORF">HW115_09265</name>
</gene>
<dbReference type="SUPFAM" id="SSF56988">
    <property type="entry name" value="Anthrax protective antigen"/>
    <property type="match status" value="1"/>
</dbReference>
<reference evidence="4 5" key="1">
    <citation type="submission" date="2020-07" db="EMBL/GenBank/DDBJ databases">
        <title>Roseicoccus Jingziensis gen. nov., sp. nov., isolated from coastal seawater.</title>
        <authorList>
            <person name="Feng X."/>
        </authorList>
    </citation>
    <scope>NUCLEOTIDE SEQUENCE [LARGE SCALE GENOMIC DNA]</scope>
    <source>
        <strain evidence="4 5">N1E253</strain>
    </source>
</reference>
<dbReference type="SMART" id="SM00282">
    <property type="entry name" value="LamG"/>
    <property type="match status" value="1"/>
</dbReference>
<dbReference type="Pfam" id="PF00884">
    <property type="entry name" value="Sulfatase"/>
    <property type="match status" value="1"/>
</dbReference>
<dbReference type="GO" id="GO:0016787">
    <property type="term" value="F:hydrolase activity"/>
    <property type="evidence" value="ECO:0007669"/>
    <property type="project" value="UniProtKB-KW"/>
</dbReference>
<evidence type="ECO:0000313" key="4">
    <source>
        <dbReference type="EMBL" id="NWK55798.1"/>
    </source>
</evidence>
<keyword evidence="5" id="KW-1185">Reference proteome</keyword>
<sequence>MCDDLGFGDIYNLHQHKRDNGAGGGIAGDGVMNGTEEAFIYTPQLDRMIAEGAKLTRHYTSAPVCAPARGSLLQGRDQGHANIRDNSFDKRIDDNHTLGTVMQSGGYYTACVGKWGVGGTSPTDEARPNNRGFDYFYGYTRHIHGHQHYPGNGGTVVEQSSPVTSGLDHAYTTDLWTAKVKSIIQDRTTNHAGTPFFIYLAYDAPHAQLQVPTQAYPAGSGTSGGLSWPLNTNSGTNDSWIHPDYSALSNAAARHATMVRRIDTCMGDILQTLRDLNIDDNTLVIFTSDNGTHNESGSGGSVAHNPRNFDSYGELEGIKRDHWEGGIRVPTFAWWPGSIGDNNPSTPGRNSLRPSAFWDWMPTVVDAAGLTPPAWTTGVSLLPELTGTGDQKDKGYLYFEYNVGGSTPNYTDFPNHGGATRGQMQTIFMDDTDGKRYKGVRTNVSSHSQDFQIYDVDADSDEGTNLAAGKPTLQQKMKDRVLQVRLDGDYNRSYLSGEYAPGVVTPVVQGMNYKVFTGIWPWVPETAGLTPVASGDCSGLDLTVRTQDDNVVIEFTGYLQVPTDGEYTFRMTTDTTVADNGSGGMLWVHDAHVIDDDFNHDGTERNGSMRLKAGIHPIRVLYKHRSGSHDISLRYSGPGVSLQDVPLNALYRAGTPAPEPTAVPDHASADGVSPVAISVLQNDYDDGQPSTLQIQSVSSPPIGSAAINGDQIIYTPEAGKYGQVTFRYTITDGQYLAESTVTVDVCVPSADLWFPLNETTGNTVSEAGGKVVGTHSGVADSEAVHIEGKHGYALSLDGVDDQVNLSGVVLPTGDSPRTVAAWIRVSATSGVENQVIFGYGVNTNGKRFSFRLDGTTTQKLRLEVQGGYIVGSTNINDGQWHHVAVVVDDFNGNSSTDVNECKLYVDGVQEVVSGSSSEVMNTDPGGVAVIGASNHATSYNFKGDIDELRVFAGAKSSAEMADLAAADEQVSSLWLYRHFGSVVPSWSDDRDGDGVDLLQEYGFGGNPHQADAPTSEPTAVYNEISGRLEVQYNRRKPGSHDLQYSIEVSDDLVSWLLPFQEVSAVSHPLLGFEFQQVLVETLDAVPEMGRRFVRVKVE</sequence>
<dbReference type="SUPFAM" id="SSF53649">
    <property type="entry name" value="Alkaline phosphatase-like"/>
    <property type="match status" value="1"/>
</dbReference>
<dbReference type="EMBL" id="JACBAZ010000003">
    <property type="protein sequence ID" value="NWK55798.1"/>
    <property type="molecule type" value="Genomic_DNA"/>
</dbReference>
<dbReference type="PANTHER" id="PTHR43751:SF3">
    <property type="entry name" value="SULFATASE N-TERMINAL DOMAIN-CONTAINING PROTEIN"/>
    <property type="match status" value="1"/>
</dbReference>
<proteinExistence type="predicted"/>
<accession>A0A851GDG5</accession>
<evidence type="ECO:0000256" key="1">
    <source>
        <dbReference type="ARBA" id="ARBA00022729"/>
    </source>
</evidence>
<protein>
    <submittedName>
        <fullName evidence="4">Sulfatase-like hydrolase/transferase</fullName>
    </submittedName>
</protein>
<dbReference type="InterPro" id="IPR017850">
    <property type="entry name" value="Alkaline_phosphatase_core_sf"/>
</dbReference>
<dbReference type="InterPro" id="IPR000917">
    <property type="entry name" value="Sulfatase_N"/>
</dbReference>
<dbReference type="InterPro" id="IPR011658">
    <property type="entry name" value="PA14_dom"/>
</dbReference>
<dbReference type="Gene3D" id="2.60.120.200">
    <property type="match status" value="1"/>
</dbReference>
<organism evidence="4 5">
    <name type="scientific">Oceaniferula marina</name>
    <dbReference type="NCBI Taxonomy" id="2748318"/>
    <lineage>
        <taxon>Bacteria</taxon>
        <taxon>Pseudomonadati</taxon>
        <taxon>Verrucomicrobiota</taxon>
        <taxon>Verrucomicrobiia</taxon>
        <taxon>Verrucomicrobiales</taxon>
        <taxon>Verrucomicrobiaceae</taxon>
        <taxon>Oceaniferula</taxon>
    </lineage>
</organism>
<keyword evidence="1" id="KW-0732">Signal</keyword>
<dbReference type="SMART" id="SM00758">
    <property type="entry name" value="PA14"/>
    <property type="match status" value="1"/>
</dbReference>
<dbReference type="GO" id="GO:0016740">
    <property type="term" value="F:transferase activity"/>
    <property type="evidence" value="ECO:0007669"/>
    <property type="project" value="UniProtKB-KW"/>
</dbReference>
<dbReference type="Pfam" id="PF17963">
    <property type="entry name" value="Big_9"/>
    <property type="match status" value="1"/>
</dbReference>
<keyword evidence="4" id="KW-0808">Transferase</keyword>
<comment type="caution">
    <text evidence="4">The sequence shown here is derived from an EMBL/GenBank/DDBJ whole genome shotgun (WGS) entry which is preliminary data.</text>
</comment>
<dbReference type="PANTHER" id="PTHR43751">
    <property type="entry name" value="SULFATASE"/>
    <property type="match status" value="1"/>
</dbReference>
<evidence type="ECO:0000313" key="5">
    <source>
        <dbReference type="Proteomes" id="UP000557872"/>
    </source>
</evidence>
<keyword evidence="2" id="KW-1015">Disulfide bond</keyword>
<keyword evidence="4" id="KW-0378">Hydrolase</keyword>